<evidence type="ECO:0008006" key="4">
    <source>
        <dbReference type="Google" id="ProtNLM"/>
    </source>
</evidence>
<keyword evidence="1" id="KW-0472">Membrane</keyword>
<reference evidence="2 3" key="1">
    <citation type="submission" date="2020-08" db="EMBL/GenBank/DDBJ databases">
        <title>Genomic Encyclopedia of Type Strains, Phase IV (KMG-IV): sequencing the most valuable type-strain genomes for metagenomic binning, comparative biology and taxonomic classification.</title>
        <authorList>
            <person name="Goeker M."/>
        </authorList>
    </citation>
    <scope>NUCLEOTIDE SEQUENCE [LARGE SCALE GENOMIC DNA]</scope>
    <source>
        <strain evidence="2 3">DSM 103377</strain>
    </source>
</reference>
<dbReference type="InterPro" id="IPR010331">
    <property type="entry name" value="ExoD"/>
</dbReference>
<protein>
    <recommendedName>
        <fullName evidence="4">Exopolysaccharide biosynthesis protein</fullName>
    </recommendedName>
</protein>
<dbReference type="RefSeq" id="WP_184008037.1">
    <property type="nucleotide sequence ID" value="NZ_JACIJS010000001.1"/>
</dbReference>
<evidence type="ECO:0000313" key="3">
    <source>
        <dbReference type="Proteomes" id="UP000553766"/>
    </source>
</evidence>
<comment type="caution">
    <text evidence="2">The sequence shown here is derived from an EMBL/GenBank/DDBJ whole genome shotgun (WGS) entry which is preliminary data.</text>
</comment>
<feature type="transmembrane region" description="Helical" evidence="1">
    <location>
        <begin position="175"/>
        <end position="200"/>
    </location>
</feature>
<feature type="transmembrane region" description="Helical" evidence="1">
    <location>
        <begin position="39"/>
        <end position="72"/>
    </location>
</feature>
<dbReference type="EMBL" id="JACIJS010000001">
    <property type="protein sequence ID" value="MBB5514457.1"/>
    <property type="molecule type" value="Genomic_DNA"/>
</dbReference>
<feature type="transmembrane region" description="Helical" evidence="1">
    <location>
        <begin position="119"/>
        <end position="142"/>
    </location>
</feature>
<evidence type="ECO:0000313" key="2">
    <source>
        <dbReference type="EMBL" id="MBB5514457.1"/>
    </source>
</evidence>
<keyword evidence="1" id="KW-0812">Transmembrane</keyword>
<dbReference type="PANTHER" id="PTHR41795:SF1">
    <property type="entry name" value="EXOPOLYSACCHARIDE SYNTHESIS PROTEIN"/>
    <property type="match status" value="1"/>
</dbReference>
<dbReference type="Pfam" id="PF06055">
    <property type="entry name" value="ExoD"/>
    <property type="match status" value="1"/>
</dbReference>
<dbReference type="Proteomes" id="UP000553766">
    <property type="component" value="Unassembled WGS sequence"/>
</dbReference>
<name>A0A840X1C1_9RHOB</name>
<feature type="transmembrane region" description="Helical" evidence="1">
    <location>
        <begin position="148"/>
        <end position="168"/>
    </location>
</feature>
<keyword evidence="1" id="KW-1133">Transmembrane helix</keyword>
<keyword evidence="3" id="KW-1185">Reference proteome</keyword>
<dbReference type="AlphaFoldDB" id="A0A840X1C1"/>
<gene>
    <name evidence="2" type="ORF">FHS89_000455</name>
</gene>
<accession>A0A840X1C1</accession>
<dbReference type="PANTHER" id="PTHR41795">
    <property type="entry name" value="EXOPOLYSACCHARIDE SYNTHESIS PROTEIN"/>
    <property type="match status" value="1"/>
</dbReference>
<proteinExistence type="predicted"/>
<sequence>MTTAYPKVSEVIAETRSATTDGRVSIGVLMERLGPASTAASLLVPAMIVVTPLSGVPLLSSFCGLMIAMIALQMVAGRRHVWLPDWIMRRSVDGARLDGFLRRLETPAGFIDRRTRRRLLWMVRPPGALLIKTAAMMCGLAMPFLEVFPMTSSLLAVAVCFFAIALLARDGVLALIGLAFIGGTGWAGFFLVSTAVTTAATLQPGV</sequence>
<evidence type="ECO:0000256" key="1">
    <source>
        <dbReference type="SAM" id="Phobius"/>
    </source>
</evidence>
<dbReference type="PIRSF" id="PIRSF033239">
    <property type="entry name" value="ExoD"/>
    <property type="match status" value="1"/>
</dbReference>
<organism evidence="2 3">
    <name type="scientific">Rubricella aquisinus</name>
    <dbReference type="NCBI Taxonomy" id="2028108"/>
    <lineage>
        <taxon>Bacteria</taxon>
        <taxon>Pseudomonadati</taxon>
        <taxon>Pseudomonadota</taxon>
        <taxon>Alphaproteobacteria</taxon>
        <taxon>Rhodobacterales</taxon>
        <taxon>Paracoccaceae</taxon>
        <taxon>Rubricella</taxon>
    </lineage>
</organism>